<evidence type="ECO:0000313" key="6">
    <source>
        <dbReference type="Proteomes" id="UP001642540"/>
    </source>
</evidence>
<feature type="compositionally biased region" description="Low complexity" evidence="2">
    <location>
        <begin position="132"/>
        <end position="151"/>
    </location>
</feature>
<feature type="compositionally biased region" description="Acidic residues" evidence="2">
    <location>
        <begin position="719"/>
        <end position="733"/>
    </location>
</feature>
<feature type="region of interest" description="Disordered" evidence="2">
    <location>
        <begin position="418"/>
        <end position="458"/>
    </location>
</feature>
<proteinExistence type="inferred from homology"/>
<feature type="compositionally biased region" description="Polar residues" evidence="2">
    <location>
        <begin position="239"/>
        <end position="248"/>
    </location>
</feature>
<feature type="region of interest" description="Disordered" evidence="2">
    <location>
        <begin position="474"/>
        <end position="499"/>
    </location>
</feature>
<feature type="region of interest" description="Disordered" evidence="2">
    <location>
        <begin position="975"/>
        <end position="1034"/>
    </location>
</feature>
<feature type="region of interest" description="Disordered" evidence="2">
    <location>
        <begin position="131"/>
        <end position="271"/>
    </location>
</feature>
<dbReference type="PANTHER" id="PTHR14758:SF1">
    <property type="entry name" value="CENTROSOME-ASSOCIATED FAM110 C-TERMINAL DOMAIN-CONTAINING PROTEIN"/>
    <property type="match status" value="1"/>
</dbReference>
<sequence length="1075" mass="114798">MTTTSLLPHKPPPLKQRNNPAVFLRSNYYGSIGRPSNGKRKSAVELLEETKAFYVKSESVLDAKQELKNADHLHVRSPTVDVAMLRSPAPPIINGGGPFPFSMCLTCPPYPHQHFEHFDHYQIHQNAHNHHLSQGSLHQQQHHLTAPSGSSGHQGGGNSSGPPSVESGGTASTGSTGGGGVTAITLGRNVSKHHQHSHHHHHHHHHGNHHTKSHRSSSTGSSGSRHLQENLGILIEPVVTNSKSNTTGRARRSIQPPGSLQMPKHSHNPISKKDSVNVMAALLPGMSFTLPAQSSLQKQQHHQHHHHHHHHPHLHQFLLQQQQQALASLSNSTSAALSLPSAPVVSNNATSTASSLATATTANGLRSSGATAGASTCLDKHPSLVSANNGSLVPVIASTANTSSSQQISAGQHLSSANNVKLSNHGTGHHRERNVEDDSPPPLPPKSPRITSKPTRPHDFPQQLQLQVVDSSVETAGGGNSSTMVPPPPPRRHSHSQVDHQAKYVRLLQDQSSNKLPHSIIDPSQSMTLPSPILPPTPPPDVVMESPMSDSGPIISPPPAFSTPVTPMIDRQNSTTSDKSGAGAGNAVVASTNTTGGNNTGRLRSLSQSTSHYNNVSGFSVASNITNSGGVVSKSHGQPPQQQQQQQQQQQHHYHTPLSGTVSMSAISSVSGRSNAARNNKSIPDLSSDVSMRYSPMSRSRSNSSPMSPDESMPATSPDGDEDDDDDDADEDPTSSSVADNGHDGDDDCSEKVQYSSISPKLLAAGMARRNSAKHLSHHHHHTQPHNNKITLIPKSVTENFLYKVGTNGANIGTGENEVVKTSNTGAQTETNQQSRIRGTVEGPSPARRPILRSKSDLSHRYAKAEKSATLTPGFTLVHVDLGLPPPLPMHNSISTNDFSKNPTTTGVSGSNGNHHKSHHHIYQTPNSAVNTGTAPISHYHEPHNSHSAHDKRTTKSASDLEKFFDMLGLENTPTPAPIPLSEIKDKSAKAGSESPVFFSSISSVDSAPRRSGSADSEDSPLDDKLGSRTVGGYGKFGPAGGPSILVQHGEPSIVERNARVIKWLFNCRKAMDRR</sequence>
<feature type="region of interest" description="Disordered" evidence="2">
    <location>
        <begin position="667"/>
        <end position="752"/>
    </location>
</feature>
<evidence type="ECO:0000259" key="4">
    <source>
        <dbReference type="Pfam" id="PF14161"/>
    </source>
</evidence>
<evidence type="ECO:0000313" key="5">
    <source>
        <dbReference type="EMBL" id="CAL8131672.1"/>
    </source>
</evidence>
<feature type="region of interest" description="Disordered" evidence="2">
    <location>
        <begin position="769"/>
        <end position="788"/>
    </location>
</feature>
<comment type="similarity">
    <text evidence="1">Belongs to the FAM110 family.</text>
</comment>
<dbReference type="EMBL" id="CAXLJM020000089">
    <property type="protein sequence ID" value="CAL8131672.1"/>
    <property type="molecule type" value="Genomic_DNA"/>
</dbReference>
<comment type="caution">
    <text evidence="5">The sequence shown here is derived from an EMBL/GenBank/DDBJ whole genome shotgun (WGS) entry which is preliminary data.</text>
</comment>
<feature type="compositionally biased region" description="Low complexity" evidence="2">
    <location>
        <begin position="216"/>
        <end position="225"/>
    </location>
</feature>
<feature type="compositionally biased region" description="Basic and acidic residues" evidence="2">
    <location>
        <begin position="939"/>
        <end position="957"/>
    </location>
</feature>
<feature type="compositionally biased region" description="Polar residues" evidence="2">
    <location>
        <begin position="826"/>
        <end position="837"/>
    </location>
</feature>
<feature type="compositionally biased region" description="Low complexity" evidence="2">
    <location>
        <begin position="160"/>
        <end position="174"/>
    </location>
</feature>
<name>A0ABP1RNJ5_9HEXA</name>
<dbReference type="InterPro" id="IPR025740">
    <property type="entry name" value="FAM110"/>
</dbReference>
<feature type="compositionally biased region" description="Polar residues" evidence="2">
    <location>
        <begin position="667"/>
        <end position="682"/>
    </location>
</feature>
<feature type="region of interest" description="Disordered" evidence="2">
    <location>
        <begin position="894"/>
        <end position="921"/>
    </location>
</feature>
<evidence type="ECO:0000256" key="1">
    <source>
        <dbReference type="ARBA" id="ARBA00010576"/>
    </source>
</evidence>
<accession>A0ABP1RNJ5</accession>
<dbReference type="InterPro" id="IPR025741">
    <property type="entry name" value="FAM110_C"/>
</dbReference>
<organism evidence="5 6">
    <name type="scientific">Orchesella dallaii</name>
    <dbReference type="NCBI Taxonomy" id="48710"/>
    <lineage>
        <taxon>Eukaryota</taxon>
        <taxon>Metazoa</taxon>
        <taxon>Ecdysozoa</taxon>
        <taxon>Arthropoda</taxon>
        <taxon>Hexapoda</taxon>
        <taxon>Collembola</taxon>
        <taxon>Entomobryomorpha</taxon>
        <taxon>Entomobryoidea</taxon>
        <taxon>Orchesellidae</taxon>
        <taxon>Orchesellinae</taxon>
        <taxon>Orchesella</taxon>
    </lineage>
</organism>
<reference evidence="5 6" key="1">
    <citation type="submission" date="2024-08" db="EMBL/GenBank/DDBJ databases">
        <authorList>
            <person name="Cucini C."/>
            <person name="Frati F."/>
        </authorList>
    </citation>
    <scope>NUCLEOTIDE SEQUENCE [LARGE SCALE GENOMIC DNA]</scope>
</reference>
<feature type="compositionally biased region" description="Low complexity" evidence="2">
    <location>
        <begin position="993"/>
        <end position="1007"/>
    </location>
</feature>
<feature type="compositionally biased region" description="Low complexity" evidence="2">
    <location>
        <begin position="638"/>
        <end position="651"/>
    </location>
</feature>
<feature type="compositionally biased region" description="Basic residues" evidence="2">
    <location>
        <begin position="771"/>
        <end position="784"/>
    </location>
</feature>
<gene>
    <name evidence="5" type="ORF">ODALV1_LOCUS24270</name>
</gene>
<feature type="region of interest" description="Disordered" evidence="2">
    <location>
        <begin position="627"/>
        <end position="655"/>
    </location>
</feature>
<keyword evidence="6" id="KW-1185">Reference proteome</keyword>
<feature type="region of interest" description="Disordered" evidence="2">
    <location>
        <begin position="933"/>
        <end position="957"/>
    </location>
</feature>
<feature type="compositionally biased region" description="Low complexity" evidence="2">
    <location>
        <begin position="691"/>
        <end position="718"/>
    </location>
</feature>
<evidence type="ECO:0008006" key="7">
    <source>
        <dbReference type="Google" id="ProtNLM"/>
    </source>
</evidence>
<feature type="region of interest" description="Disordered" evidence="2">
    <location>
        <begin position="826"/>
        <end position="851"/>
    </location>
</feature>
<feature type="compositionally biased region" description="Polar residues" evidence="2">
    <location>
        <begin position="894"/>
        <end position="908"/>
    </location>
</feature>
<dbReference type="Pfam" id="PF14160">
    <property type="entry name" value="FAM110_C"/>
    <property type="match status" value="1"/>
</dbReference>
<dbReference type="InterPro" id="IPR025739">
    <property type="entry name" value="FAM110_N"/>
</dbReference>
<feature type="region of interest" description="Disordered" evidence="2">
    <location>
        <begin position="293"/>
        <end position="316"/>
    </location>
</feature>
<feature type="compositionally biased region" description="Low complexity" evidence="2">
    <location>
        <begin position="585"/>
        <end position="601"/>
    </location>
</feature>
<feature type="compositionally biased region" description="Basic residues" evidence="2">
    <location>
        <begin position="299"/>
        <end position="314"/>
    </location>
</feature>
<evidence type="ECO:0000256" key="2">
    <source>
        <dbReference type="SAM" id="MobiDB-lite"/>
    </source>
</evidence>
<feature type="region of interest" description="Disordered" evidence="2">
    <location>
        <begin position="570"/>
        <end position="609"/>
    </location>
</feature>
<evidence type="ECO:0000259" key="3">
    <source>
        <dbReference type="Pfam" id="PF14160"/>
    </source>
</evidence>
<feature type="compositionally biased region" description="Basic residues" evidence="2">
    <location>
        <begin position="190"/>
        <end position="215"/>
    </location>
</feature>
<dbReference type="Pfam" id="PF14161">
    <property type="entry name" value="FAM110_N"/>
    <property type="match status" value="1"/>
</dbReference>
<feature type="domain" description="Centrosome-associated FAM110 N-terminal" evidence="4">
    <location>
        <begin position="36"/>
        <end position="67"/>
    </location>
</feature>
<feature type="domain" description="Centrosome-associated FAM110 C-terminal" evidence="3">
    <location>
        <begin position="942"/>
        <end position="1071"/>
    </location>
</feature>
<protein>
    <recommendedName>
        <fullName evidence="7">Centrosome-associated FAM110 C-terminal domain-containing protein</fullName>
    </recommendedName>
</protein>
<dbReference type="Proteomes" id="UP001642540">
    <property type="component" value="Unassembled WGS sequence"/>
</dbReference>
<dbReference type="PANTHER" id="PTHR14758">
    <property type="entry name" value="AGAP005440-PA"/>
    <property type="match status" value="1"/>
</dbReference>